<dbReference type="RefSeq" id="WP_344805470.1">
    <property type="nucleotide sequence ID" value="NZ_BAABAB010000019.1"/>
</dbReference>
<accession>A0ABP7A2S4</accession>
<evidence type="ECO:0000313" key="2">
    <source>
        <dbReference type="EMBL" id="GAA3623833.1"/>
    </source>
</evidence>
<comment type="caution">
    <text evidence="2">The sequence shown here is derived from an EMBL/GenBank/DDBJ whole genome shotgun (WGS) entry which is preliminary data.</text>
</comment>
<dbReference type="EMBL" id="BAABAB010000019">
    <property type="protein sequence ID" value="GAA3623833.1"/>
    <property type="molecule type" value="Genomic_DNA"/>
</dbReference>
<name>A0ABP7A2S4_9ACTN</name>
<keyword evidence="1" id="KW-1133">Transmembrane helix</keyword>
<feature type="transmembrane region" description="Helical" evidence="1">
    <location>
        <begin position="6"/>
        <end position="24"/>
    </location>
</feature>
<organism evidence="2 3">
    <name type="scientific">Microlunatus ginsengisoli</name>
    <dbReference type="NCBI Taxonomy" id="363863"/>
    <lineage>
        <taxon>Bacteria</taxon>
        <taxon>Bacillati</taxon>
        <taxon>Actinomycetota</taxon>
        <taxon>Actinomycetes</taxon>
        <taxon>Propionibacteriales</taxon>
        <taxon>Propionibacteriaceae</taxon>
        <taxon>Microlunatus</taxon>
    </lineage>
</organism>
<dbReference type="Proteomes" id="UP001501490">
    <property type="component" value="Unassembled WGS sequence"/>
</dbReference>
<evidence type="ECO:0008006" key="4">
    <source>
        <dbReference type="Google" id="ProtNLM"/>
    </source>
</evidence>
<gene>
    <name evidence="2" type="ORF">GCM10022236_27720</name>
</gene>
<sequence>MSGAGNLIALLCCAVVVVVASVVIGRAINRRFALEVVESPAVPRLPEFAIIDCGDQIHFVPVREDGHLLGPGRCDCHPCRTANRRRCGRRVVYVDHRPMRHAPAVSHRMTRL</sequence>
<protein>
    <recommendedName>
        <fullName evidence="4">Secreted protein</fullName>
    </recommendedName>
</protein>
<evidence type="ECO:0000313" key="3">
    <source>
        <dbReference type="Proteomes" id="UP001501490"/>
    </source>
</evidence>
<keyword evidence="3" id="KW-1185">Reference proteome</keyword>
<reference evidence="3" key="1">
    <citation type="journal article" date="2019" name="Int. J. Syst. Evol. Microbiol.">
        <title>The Global Catalogue of Microorganisms (GCM) 10K type strain sequencing project: providing services to taxonomists for standard genome sequencing and annotation.</title>
        <authorList>
            <consortium name="The Broad Institute Genomics Platform"/>
            <consortium name="The Broad Institute Genome Sequencing Center for Infectious Disease"/>
            <person name="Wu L."/>
            <person name="Ma J."/>
        </authorList>
    </citation>
    <scope>NUCLEOTIDE SEQUENCE [LARGE SCALE GENOMIC DNA]</scope>
    <source>
        <strain evidence="3">JCM 16929</strain>
    </source>
</reference>
<proteinExistence type="predicted"/>
<keyword evidence="1" id="KW-0472">Membrane</keyword>
<keyword evidence="1" id="KW-0812">Transmembrane</keyword>
<evidence type="ECO:0000256" key="1">
    <source>
        <dbReference type="SAM" id="Phobius"/>
    </source>
</evidence>